<dbReference type="STRING" id="1236220.SAMN04488112_110105"/>
<feature type="domain" description="FAS1-like dehydratase" evidence="1">
    <location>
        <begin position="5"/>
        <end position="132"/>
    </location>
</feature>
<dbReference type="InterPro" id="IPR039569">
    <property type="entry name" value="FAS1-like_DH_region"/>
</dbReference>
<keyword evidence="3" id="KW-1185">Reference proteome</keyword>
<dbReference type="PANTHER" id="PTHR43437">
    <property type="entry name" value="HYDROXYACYL-THIOESTER DEHYDRATASE TYPE 2, MITOCHONDRIAL-RELATED"/>
    <property type="match status" value="1"/>
</dbReference>
<dbReference type="GO" id="GO:0006633">
    <property type="term" value="P:fatty acid biosynthetic process"/>
    <property type="evidence" value="ECO:0007669"/>
    <property type="project" value="TreeGrafter"/>
</dbReference>
<reference evidence="2 3" key="1">
    <citation type="submission" date="2016-10" db="EMBL/GenBank/DDBJ databases">
        <authorList>
            <person name="de Groot N.N."/>
        </authorList>
    </citation>
    <scope>NUCLEOTIDE SEQUENCE [LARGE SCALE GENOMIC DNA]</scope>
    <source>
        <strain evidence="2 3">DSM 45514</strain>
    </source>
</reference>
<name>A0A1G6MQ39_9BACL</name>
<evidence type="ECO:0000259" key="1">
    <source>
        <dbReference type="Pfam" id="PF13452"/>
    </source>
</evidence>
<organism evidence="2 3">
    <name type="scientific">Melghirimyces thermohalophilus</name>
    <dbReference type="NCBI Taxonomy" id="1236220"/>
    <lineage>
        <taxon>Bacteria</taxon>
        <taxon>Bacillati</taxon>
        <taxon>Bacillota</taxon>
        <taxon>Bacilli</taxon>
        <taxon>Bacillales</taxon>
        <taxon>Thermoactinomycetaceae</taxon>
        <taxon>Melghirimyces</taxon>
    </lineage>
</organism>
<evidence type="ECO:0000313" key="2">
    <source>
        <dbReference type="EMBL" id="SDC57639.1"/>
    </source>
</evidence>
<proteinExistence type="predicted"/>
<protein>
    <submittedName>
        <fullName evidence="2">Acyl dehydratase</fullName>
    </submittedName>
</protein>
<dbReference type="SUPFAM" id="SSF54637">
    <property type="entry name" value="Thioesterase/thiol ester dehydrase-isomerase"/>
    <property type="match status" value="1"/>
</dbReference>
<dbReference type="RefSeq" id="WP_091569990.1">
    <property type="nucleotide sequence ID" value="NZ_FMZA01000010.1"/>
</dbReference>
<dbReference type="InterPro" id="IPR016709">
    <property type="entry name" value="HadA-like"/>
</dbReference>
<dbReference type="OrthoDB" id="160199at2"/>
<dbReference type="AlphaFoldDB" id="A0A1G6MQ39"/>
<dbReference type="InterPro" id="IPR050965">
    <property type="entry name" value="UPF0336/Enoyl-CoA_hydratase"/>
</dbReference>
<dbReference type="Proteomes" id="UP000199387">
    <property type="component" value="Unassembled WGS sequence"/>
</dbReference>
<sequence length="150" mass="17056">MWEKWIGQRSKPVTNPIERGAVAKFAQAIGDDSPLYTDEEAARKSVHGRLIAPPTYPMILDYGQIEGLKLPESGLIHGEQQFDYRRPLYVDEKVTCYETLRDVKVKQARSGEMTILVIDRVGEDSEGERIFTSTLTIIVTEAVKRRWMAS</sequence>
<dbReference type="EMBL" id="FMZA01000010">
    <property type="protein sequence ID" value="SDC57639.1"/>
    <property type="molecule type" value="Genomic_DNA"/>
</dbReference>
<dbReference type="PANTHER" id="PTHR43437:SF3">
    <property type="entry name" value="HYDROXYACYL-THIOESTER DEHYDRATASE TYPE 2, MITOCHONDRIAL"/>
    <property type="match status" value="1"/>
</dbReference>
<dbReference type="PIRSF" id="PIRSF018072">
    <property type="entry name" value="UCP018072"/>
    <property type="match status" value="1"/>
</dbReference>
<dbReference type="InterPro" id="IPR029069">
    <property type="entry name" value="HotDog_dom_sf"/>
</dbReference>
<dbReference type="Pfam" id="PF13452">
    <property type="entry name" value="FAS1_DH_region"/>
    <property type="match status" value="1"/>
</dbReference>
<accession>A0A1G6MQ39</accession>
<dbReference type="GO" id="GO:0019171">
    <property type="term" value="F:(3R)-hydroxyacyl-[acyl-carrier-protein] dehydratase activity"/>
    <property type="evidence" value="ECO:0007669"/>
    <property type="project" value="TreeGrafter"/>
</dbReference>
<evidence type="ECO:0000313" key="3">
    <source>
        <dbReference type="Proteomes" id="UP000199387"/>
    </source>
</evidence>
<dbReference type="CDD" id="cd03441">
    <property type="entry name" value="R_hydratase_like"/>
    <property type="match status" value="1"/>
</dbReference>
<gene>
    <name evidence="2" type="ORF">SAMN04488112_110105</name>
</gene>
<dbReference type="Gene3D" id="3.10.129.10">
    <property type="entry name" value="Hotdog Thioesterase"/>
    <property type="match status" value="1"/>
</dbReference>